<dbReference type="AlphaFoldDB" id="A0A9W8M1B6"/>
<accession>A0A9W8M1B6</accession>
<evidence type="ECO:0000313" key="5">
    <source>
        <dbReference type="EMBL" id="KAJ2851691.1"/>
    </source>
</evidence>
<evidence type="ECO:0000256" key="4">
    <source>
        <dbReference type="ARBA" id="ARBA00022975"/>
    </source>
</evidence>
<dbReference type="SUPFAM" id="SSF51556">
    <property type="entry name" value="Metallo-dependent hydrolases"/>
    <property type="match status" value="1"/>
</dbReference>
<organism evidence="5 6">
    <name type="scientific">Coemansia brasiliensis</name>
    <dbReference type="NCBI Taxonomy" id="2650707"/>
    <lineage>
        <taxon>Eukaryota</taxon>
        <taxon>Fungi</taxon>
        <taxon>Fungi incertae sedis</taxon>
        <taxon>Zoopagomycota</taxon>
        <taxon>Kickxellomycotina</taxon>
        <taxon>Kickxellomycetes</taxon>
        <taxon>Kickxellales</taxon>
        <taxon>Kickxellaceae</taxon>
        <taxon>Coemansia</taxon>
    </lineage>
</organism>
<dbReference type="PIRSF" id="PIRSF001237">
    <property type="entry name" value="DHOdimr"/>
    <property type="match status" value="1"/>
</dbReference>
<keyword evidence="1" id="KW-0479">Metal-binding</keyword>
<dbReference type="Proteomes" id="UP001139887">
    <property type="component" value="Unassembled WGS sequence"/>
</dbReference>
<sequence>MATDKGPETITLPWASDFHCHLRQGTMMETVTPMVEQGGVRTVLAMPNLTPPLTKTQMALDYGKQLQKLAPNVHFILTLYLNPDLTPEEIAKAAASGITAVKVYPSGVTTNSDWGVLDLKQYYPTFAAMQEHNMVLCLHGECPSDSEKGICILNAEERFLATLQELHREFPKLRIVLEHATTKAAVDCVKSLGDTVACTITAHHLHITVDDWAGQPHHFCKPVAKYPTDRDALREIAVSGHPRFFLGSDSAPHPRRAKQGEKPAAGVFTTPLLMPLMATLFDKLGCLDKLEGFVSTNGRAFYQLPPASISDGSITLTRTADLQVPATYVIQESAAKSADSEPDTIVPFMAGTKLSWSITSTQ</sequence>
<dbReference type="GO" id="GO:0046872">
    <property type="term" value="F:metal ion binding"/>
    <property type="evidence" value="ECO:0007669"/>
    <property type="project" value="UniProtKB-KW"/>
</dbReference>
<dbReference type="GO" id="GO:0004151">
    <property type="term" value="F:dihydroorotase activity"/>
    <property type="evidence" value="ECO:0007669"/>
    <property type="project" value="UniProtKB-EC"/>
</dbReference>
<dbReference type="PANTHER" id="PTHR43137">
    <property type="entry name" value="DIHYDROOROTASE"/>
    <property type="match status" value="1"/>
</dbReference>
<proteinExistence type="inferred from homology"/>
<gene>
    <name evidence="5" type="primary">URA4</name>
    <name evidence="5" type="ORF">IWW36_000836</name>
</gene>
<evidence type="ECO:0000256" key="1">
    <source>
        <dbReference type="ARBA" id="ARBA00022723"/>
    </source>
</evidence>
<dbReference type="NCBIfam" id="TIGR00856">
    <property type="entry name" value="pyrC_dimer"/>
    <property type="match status" value="1"/>
</dbReference>
<dbReference type="PROSITE" id="PS00483">
    <property type="entry name" value="DIHYDROOROTASE_2"/>
    <property type="match status" value="1"/>
</dbReference>
<dbReference type="EMBL" id="JANBUW010000009">
    <property type="protein sequence ID" value="KAJ2851691.1"/>
    <property type="molecule type" value="Genomic_DNA"/>
</dbReference>
<evidence type="ECO:0000256" key="2">
    <source>
        <dbReference type="ARBA" id="ARBA00022801"/>
    </source>
</evidence>
<dbReference type="FunFam" id="3.20.20.140:FF:000071">
    <property type="entry name" value="Dihydroorotase, homodimeric type, variant"/>
    <property type="match status" value="1"/>
</dbReference>
<dbReference type="InterPro" id="IPR004721">
    <property type="entry name" value="DHOdimr"/>
</dbReference>
<name>A0A9W8M1B6_9FUNG</name>
<dbReference type="InterPro" id="IPR032466">
    <property type="entry name" value="Metal_Hydrolase"/>
</dbReference>
<comment type="caution">
    <text evidence="5">The sequence shown here is derived from an EMBL/GenBank/DDBJ whole genome shotgun (WGS) entry which is preliminary data.</text>
</comment>
<protein>
    <submittedName>
        <fullName evidence="5">Dihydroorotase</fullName>
        <ecNumber evidence="5">3.5.2.3</ecNumber>
    </submittedName>
</protein>
<keyword evidence="4" id="KW-0665">Pyrimidine biosynthesis</keyword>
<dbReference type="GO" id="GO:0005737">
    <property type="term" value="C:cytoplasm"/>
    <property type="evidence" value="ECO:0007669"/>
    <property type="project" value="TreeGrafter"/>
</dbReference>
<keyword evidence="2 5" id="KW-0378">Hydrolase</keyword>
<dbReference type="Gene3D" id="3.20.20.140">
    <property type="entry name" value="Metal-dependent hydrolases"/>
    <property type="match status" value="1"/>
</dbReference>
<dbReference type="CDD" id="cd01294">
    <property type="entry name" value="DHOase"/>
    <property type="match status" value="1"/>
</dbReference>
<dbReference type="GO" id="GO:0006207">
    <property type="term" value="P:'de novo' pyrimidine nucleobase biosynthetic process"/>
    <property type="evidence" value="ECO:0007669"/>
    <property type="project" value="TreeGrafter"/>
</dbReference>
<dbReference type="InterPro" id="IPR002195">
    <property type="entry name" value="Dihydroorotase_CS"/>
</dbReference>
<reference evidence="5" key="1">
    <citation type="submission" date="2022-07" db="EMBL/GenBank/DDBJ databases">
        <title>Phylogenomic reconstructions and comparative analyses of Kickxellomycotina fungi.</title>
        <authorList>
            <person name="Reynolds N.K."/>
            <person name="Stajich J.E."/>
            <person name="Barry K."/>
            <person name="Grigoriev I.V."/>
            <person name="Crous P."/>
            <person name="Smith M.E."/>
        </authorList>
    </citation>
    <scope>NUCLEOTIDE SEQUENCE</scope>
    <source>
        <strain evidence="5">NRRL 1566</strain>
    </source>
</reference>
<dbReference type="OrthoDB" id="1670005at2759"/>
<dbReference type="HAMAP" id="MF_00219">
    <property type="entry name" value="PyrC_classII"/>
    <property type="match status" value="1"/>
</dbReference>
<dbReference type="EC" id="3.5.2.3" evidence="5"/>
<dbReference type="GO" id="GO:0006221">
    <property type="term" value="P:pyrimidine nucleotide biosynthetic process"/>
    <property type="evidence" value="ECO:0007669"/>
    <property type="project" value="UniProtKB-KW"/>
</dbReference>
<keyword evidence="6" id="KW-1185">Reference proteome</keyword>
<keyword evidence="3" id="KW-0862">Zinc</keyword>
<evidence type="ECO:0000256" key="3">
    <source>
        <dbReference type="ARBA" id="ARBA00022833"/>
    </source>
</evidence>
<evidence type="ECO:0000313" key="6">
    <source>
        <dbReference type="Proteomes" id="UP001139887"/>
    </source>
</evidence>
<dbReference type="PANTHER" id="PTHR43137:SF1">
    <property type="entry name" value="DIHYDROOROTASE"/>
    <property type="match status" value="1"/>
</dbReference>